<evidence type="ECO:0000256" key="2">
    <source>
        <dbReference type="ARBA" id="ARBA00024035"/>
    </source>
</evidence>
<comment type="similarity">
    <text evidence="2">Belongs to the SAM hydrolase / SAM-dependent halogenase family.</text>
</comment>
<dbReference type="Gene3D" id="3.40.50.10790">
    <property type="entry name" value="S-adenosyl-l-methionine hydroxide adenosyltransferase, N-terminal"/>
    <property type="match status" value="1"/>
</dbReference>
<dbReference type="PIRSF" id="PIRSF006779">
    <property type="entry name" value="UCP006779"/>
    <property type="match status" value="1"/>
</dbReference>
<dbReference type="InterPro" id="IPR023228">
    <property type="entry name" value="SAM_OH_AdoTrfase_N_sf"/>
</dbReference>
<dbReference type="AlphaFoldDB" id="A0A4Q7KXK6"/>
<organism evidence="5 6">
    <name type="scientific">Herbihabitans rhizosphaerae</name>
    <dbReference type="NCBI Taxonomy" id="1872711"/>
    <lineage>
        <taxon>Bacteria</taxon>
        <taxon>Bacillati</taxon>
        <taxon>Actinomycetota</taxon>
        <taxon>Actinomycetes</taxon>
        <taxon>Pseudonocardiales</taxon>
        <taxon>Pseudonocardiaceae</taxon>
        <taxon>Herbihabitans</taxon>
    </lineage>
</organism>
<dbReference type="PANTHER" id="PTHR35092">
    <property type="entry name" value="CHLORINASE MJ1651"/>
    <property type="match status" value="1"/>
</dbReference>
<dbReference type="Pfam" id="PF20257">
    <property type="entry name" value="SAM_HAT_C"/>
    <property type="match status" value="1"/>
</dbReference>
<dbReference type="InterPro" id="IPR046470">
    <property type="entry name" value="SAM_HAT_C"/>
</dbReference>
<evidence type="ECO:0000313" key="6">
    <source>
        <dbReference type="Proteomes" id="UP000294257"/>
    </source>
</evidence>
<proteinExistence type="inferred from homology"/>
<dbReference type="InterPro" id="IPR002747">
    <property type="entry name" value="SAM_OH_AdoTrfase"/>
</dbReference>
<dbReference type="SUPFAM" id="SSF102522">
    <property type="entry name" value="Bacterial fluorinating enzyme, N-terminal domain"/>
    <property type="match status" value="1"/>
</dbReference>
<dbReference type="Proteomes" id="UP000294257">
    <property type="component" value="Unassembled WGS sequence"/>
</dbReference>
<name>A0A4Q7KXK6_9PSEU</name>
<evidence type="ECO:0000256" key="1">
    <source>
        <dbReference type="ARBA" id="ARBA00022691"/>
    </source>
</evidence>
<gene>
    <name evidence="5" type="ORF">EV193_103709</name>
</gene>
<evidence type="ECO:0000259" key="3">
    <source>
        <dbReference type="Pfam" id="PF01887"/>
    </source>
</evidence>
<dbReference type="InterPro" id="IPR023227">
    <property type="entry name" value="SAM_OH_AdoTrfase_C_sf"/>
</dbReference>
<protein>
    <recommendedName>
        <fullName evidence="7">SAM-dependent chlorinase/fluorinase</fullName>
    </recommendedName>
</protein>
<dbReference type="SUPFAM" id="SSF101852">
    <property type="entry name" value="Bacterial fluorinating enzyme, C-terminal domain"/>
    <property type="match status" value="1"/>
</dbReference>
<dbReference type="EMBL" id="SGWQ01000003">
    <property type="protein sequence ID" value="RZS41386.1"/>
    <property type="molecule type" value="Genomic_DNA"/>
</dbReference>
<accession>A0A4Q7KXK6</accession>
<dbReference type="Gene3D" id="2.40.30.90">
    <property type="entry name" value="Bacterial fluorinating enzyme like"/>
    <property type="match status" value="1"/>
</dbReference>
<sequence>MAGRHTERVWFDCISFTTDYGLDDGFVAACHGVMAKIAPHVRVLDVTHTVTPGDVRKAATTLAQTVAYLPPAVHLAVVDPGVGTARRAIAVVVDDGLLVGPDNGVLLPAAETLGGVREAYELSTPEYRLATVSSTFHGRDIFAPAAAHLATGVAPSKLGQALDIRALKRLPSLEVVVAQGKLVSEVVATDRFGNVQLAARPADLTKAGFHDGDRLAIRAGTIEKIAYLGDTFADVPDGDPVVITDSAGHVAIAVNGGSATKLLGDPKKITIS</sequence>
<comment type="caution">
    <text evidence="5">The sequence shown here is derived from an EMBL/GenBank/DDBJ whole genome shotgun (WGS) entry which is preliminary data.</text>
</comment>
<dbReference type="PANTHER" id="PTHR35092:SF1">
    <property type="entry name" value="CHLORINASE MJ1651"/>
    <property type="match status" value="1"/>
</dbReference>
<feature type="domain" description="S-adenosyl-l-methionine hydroxide adenosyltransferase N-terminal" evidence="3">
    <location>
        <begin position="14"/>
        <end position="159"/>
    </location>
</feature>
<evidence type="ECO:0000313" key="5">
    <source>
        <dbReference type="EMBL" id="RZS41386.1"/>
    </source>
</evidence>
<feature type="domain" description="S-adenosyl-l-methionine hydroxide adenosyltransferase C-terminal" evidence="4">
    <location>
        <begin position="185"/>
        <end position="264"/>
    </location>
</feature>
<evidence type="ECO:0008006" key="7">
    <source>
        <dbReference type="Google" id="ProtNLM"/>
    </source>
</evidence>
<keyword evidence="6" id="KW-1185">Reference proteome</keyword>
<keyword evidence="1" id="KW-0949">S-adenosyl-L-methionine</keyword>
<reference evidence="5 6" key="1">
    <citation type="submission" date="2019-02" db="EMBL/GenBank/DDBJ databases">
        <title>Genomic Encyclopedia of Type Strains, Phase IV (KMG-IV): sequencing the most valuable type-strain genomes for metagenomic binning, comparative biology and taxonomic classification.</title>
        <authorList>
            <person name="Goeker M."/>
        </authorList>
    </citation>
    <scope>NUCLEOTIDE SEQUENCE [LARGE SCALE GENOMIC DNA]</scope>
    <source>
        <strain evidence="5 6">DSM 101727</strain>
    </source>
</reference>
<dbReference type="Pfam" id="PF01887">
    <property type="entry name" value="SAM_HAT_N"/>
    <property type="match status" value="1"/>
</dbReference>
<dbReference type="InterPro" id="IPR046469">
    <property type="entry name" value="SAM_HAT_N"/>
</dbReference>
<evidence type="ECO:0000259" key="4">
    <source>
        <dbReference type="Pfam" id="PF20257"/>
    </source>
</evidence>